<feature type="signal peptide" evidence="2">
    <location>
        <begin position="1"/>
        <end position="19"/>
    </location>
</feature>
<keyword evidence="2" id="KW-0732">Signal</keyword>
<organism evidence="3 4">
    <name type="scientific">Stappia taiwanensis</name>
    <dbReference type="NCBI Taxonomy" id="992267"/>
    <lineage>
        <taxon>Bacteria</taxon>
        <taxon>Pseudomonadati</taxon>
        <taxon>Pseudomonadota</taxon>
        <taxon>Alphaproteobacteria</taxon>
        <taxon>Hyphomicrobiales</taxon>
        <taxon>Stappiaceae</taxon>
        <taxon>Stappia</taxon>
    </lineage>
</organism>
<dbReference type="EMBL" id="JACEON010000001">
    <property type="protein sequence ID" value="MBA4610071.1"/>
    <property type="molecule type" value="Genomic_DNA"/>
</dbReference>
<feature type="transmembrane region" description="Helical" evidence="1">
    <location>
        <begin position="43"/>
        <end position="62"/>
    </location>
</feature>
<reference evidence="3 4" key="1">
    <citation type="submission" date="2020-07" db="EMBL/GenBank/DDBJ databases">
        <authorList>
            <person name="Li M."/>
        </authorList>
    </citation>
    <scope>NUCLEOTIDE SEQUENCE [LARGE SCALE GENOMIC DNA]</scope>
    <source>
        <strain evidence="3 4">DSM 23284</strain>
    </source>
</reference>
<feature type="transmembrane region" description="Helical" evidence="1">
    <location>
        <begin position="153"/>
        <end position="175"/>
    </location>
</feature>
<dbReference type="Proteomes" id="UP000559404">
    <property type="component" value="Unassembled WGS sequence"/>
</dbReference>
<evidence type="ECO:0000313" key="3">
    <source>
        <dbReference type="EMBL" id="MBA4610071.1"/>
    </source>
</evidence>
<protein>
    <submittedName>
        <fullName evidence="3">HupE/UreJ family protein</fullName>
    </submittedName>
</protein>
<dbReference type="RefSeq" id="WP_181758273.1">
    <property type="nucleotide sequence ID" value="NZ_BMCR01000001.1"/>
</dbReference>
<dbReference type="Pfam" id="PF04955">
    <property type="entry name" value="HupE_UreJ"/>
    <property type="match status" value="1"/>
</dbReference>
<dbReference type="InterPro" id="IPR007038">
    <property type="entry name" value="HupE_UreJ"/>
</dbReference>
<name>A0A838XM19_9HYPH</name>
<evidence type="ECO:0000313" key="4">
    <source>
        <dbReference type="Proteomes" id="UP000559404"/>
    </source>
</evidence>
<proteinExistence type="predicted"/>
<dbReference type="PIRSF" id="PIRSF016919">
    <property type="entry name" value="HupE_UreJ"/>
    <property type="match status" value="1"/>
</dbReference>
<keyword evidence="1" id="KW-1133">Transmembrane helix</keyword>
<keyword evidence="1" id="KW-0472">Membrane</keyword>
<reference evidence="3 4" key="2">
    <citation type="submission" date="2020-08" db="EMBL/GenBank/DDBJ databases">
        <title>Stappia taiwanensis sp. nov., isolated from a coastal thermal spring.</title>
        <authorList>
            <person name="Kampfer P."/>
        </authorList>
    </citation>
    <scope>NUCLEOTIDE SEQUENCE [LARGE SCALE GENOMIC DNA]</scope>
    <source>
        <strain evidence="3 4">DSM 23284</strain>
    </source>
</reference>
<gene>
    <name evidence="3" type="ORF">H1W37_00295</name>
</gene>
<evidence type="ECO:0000256" key="1">
    <source>
        <dbReference type="SAM" id="Phobius"/>
    </source>
</evidence>
<feature type="transmembrane region" description="Helical" evidence="1">
    <location>
        <begin position="69"/>
        <end position="93"/>
    </location>
</feature>
<feature type="transmembrane region" description="Helical" evidence="1">
    <location>
        <begin position="99"/>
        <end position="132"/>
    </location>
</feature>
<keyword evidence="4" id="KW-1185">Reference proteome</keyword>
<accession>A0A838XM19</accession>
<dbReference type="AlphaFoldDB" id="A0A838XM19"/>
<evidence type="ECO:0000256" key="2">
    <source>
        <dbReference type="SAM" id="SignalP"/>
    </source>
</evidence>
<feature type="transmembrane region" description="Helical" evidence="1">
    <location>
        <begin position="181"/>
        <end position="202"/>
    </location>
</feature>
<comment type="caution">
    <text evidence="3">The sequence shown here is derived from an EMBL/GenBank/DDBJ whole genome shotgun (WGS) entry which is preliminary data.</text>
</comment>
<keyword evidence="1" id="KW-0812">Transmembrane</keyword>
<sequence>MTRYLRPALALTAASAALATGATPALAHLNPGEHGSFAAGFSHPMFGADHILAMVAVGLWAWQIGGKALLGVPAAFVGAMLAGFVLAIAGVPLPFVEPAILASVVAIGLLAALAVRLPVGPCAVIVAAFALFHGHAHGGEIGAATQIAYGAGFALATALLHGAGLAIGYGAGVLFGRSGLSGLAVTRVLGGLTALAGAALIWA</sequence>
<feature type="chain" id="PRO_5033067695" evidence="2">
    <location>
        <begin position="20"/>
        <end position="203"/>
    </location>
</feature>